<evidence type="ECO:0000256" key="1">
    <source>
        <dbReference type="SAM" id="MobiDB-lite"/>
    </source>
</evidence>
<comment type="caution">
    <text evidence="2">The sequence shown here is derived from an EMBL/GenBank/DDBJ whole genome shotgun (WGS) entry which is preliminary data.</text>
</comment>
<accession>A0ABQ0NWT8</accession>
<dbReference type="Proteomes" id="UP001062901">
    <property type="component" value="Unassembled WGS sequence"/>
</dbReference>
<organism evidence="2 3">
    <name type="scientific">Saccharibacter floricola DSM 15669</name>
    <dbReference type="NCBI Taxonomy" id="1123227"/>
    <lineage>
        <taxon>Bacteria</taxon>
        <taxon>Pseudomonadati</taxon>
        <taxon>Pseudomonadota</taxon>
        <taxon>Alphaproteobacteria</taxon>
        <taxon>Acetobacterales</taxon>
        <taxon>Acetobacteraceae</taxon>
        <taxon>Saccharibacter</taxon>
    </lineage>
</organism>
<proteinExistence type="predicted"/>
<evidence type="ECO:0000313" key="2">
    <source>
        <dbReference type="EMBL" id="GBQ05326.1"/>
    </source>
</evidence>
<feature type="region of interest" description="Disordered" evidence="1">
    <location>
        <begin position="1"/>
        <end position="35"/>
    </location>
</feature>
<protein>
    <submittedName>
        <fullName evidence="2">Uncharacterized protein</fullName>
    </submittedName>
</protein>
<name>A0ABQ0NWT8_9PROT</name>
<evidence type="ECO:0000313" key="3">
    <source>
        <dbReference type="Proteomes" id="UP001062901"/>
    </source>
</evidence>
<dbReference type="EMBL" id="BAQD01000004">
    <property type="protein sequence ID" value="GBQ05326.1"/>
    <property type="molecule type" value="Genomic_DNA"/>
</dbReference>
<gene>
    <name evidence="2" type="ORF">AA15669_0411</name>
</gene>
<sequence>MPSRAEPSPTSEAAPRPSTVAVPPPPTDRTVTEASVTAPLRTRLSPSELSCPDYEKTILLSITLNHTHSIRAIGRQEEEAYRLISHWIATIDLQERDEFAALSEHITLLADGWNQPRKRNRLLKDRPLDVYLRDYSQRIIALQEKLTQQDRAFAEKYAKIQANAHTLERLIAALQQGHTLFQKKLPPHDNHLLTPLAERCTVLSTLLNDTLLQQSQLDNHRQGIHRELEGCDRILTFLITQIEQLSTQTTILAQEKDAHFFSKIKEFLSR</sequence>
<reference evidence="2" key="1">
    <citation type="submission" date="2013-04" db="EMBL/GenBank/DDBJ databases">
        <title>The genome sequencing project of 58 acetic acid bacteria.</title>
        <authorList>
            <person name="Okamoto-Kainuma A."/>
            <person name="Ishikawa M."/>
            <person name="Umino S."/>
            <person name="Koizumi Y."/>
            <person name="Shiwa Y."/>
            <person name="Yoshikawa H."/>
            <person name="Matsutani M."/>
            <person name="Matsushita K."/>
        </authorList>
    </citation>
    <scope>NUCLEOTIDE SEQUENCE</scope>
    <source>
        <strain evidence="2">DSM 15669</strain>
    </source>
</reference>
<keyword evidence="3" id="KW-1185">Reference proteome</keyword>